<protein>
    <submittedName>
        <fullName evidence="3">MerR family transcriptional regulator</fullName>
    </submittedName>
</protein>
<dbReference type="PANTHER" id="PTHR30204:SF93">
    <property type="entry name" value="HTH MERR-TYPE DOMAIN-CONTAINING PROTEIN"/>
    <property type="match status" value="1"/>
</dbReference>
<gene>
    <name evidence="3" type="ORF">AWC30_07555</name>
</gene>
<dbReference type="Pfam" id="PF13411">
    <property type="entry name" value="MerR_1"/>
    <property type="match status" value="1"/>
</dbReference>
<proteinExistence type="predicted"/>
<dbReference type="RefSeq" id="WP_085109533.1">
    <property type="nucleotide sequence ID" value="NZ_JACKSN010000088.1"/>
</dbReference>
<feature type="domain" description="HTH merR-type" evidence="2">
    <location>
        <begin position="1"/>
        <end position="70"/>
    </location>
</feature>
<evidence type="ECO:0000256" key="1">
    <source>
        <dbReference type="ARBA" id="ARBA00023125"/>
    </source>
</evidence>
<sequence length="246" mass="26581">MEFTIDELAQRVAMTARNIREWQTLGLVPPPVRRGRVGIYSREHVAIIERVKHLRGQGLPLDLIRRFTEAGADSEDAVRRLAAEALSPLAAVEPVVLPRAEVQHRLGDDADHILIDAGLVHAVDADTVSAPDAGILIAIEQLVEAGISLPRLADTIADVSVQQRDIAKRLINRYVDDVWQPAADAGFADADWAKLADTATKAKSIAVALIGRVFARAFDEVADGVLLQKATEADVSLSQERPASTA</sequence>
<accession>A0A1X2EKZ5</accession>
<dbReference type="InterPro" id="IPR047057">
    <property type="entry name" value="MerR_fam"/>
</dbReference>
<name>A0A1X2EKZ5_9MYCO</name>
<reference evidence="3 4" key="1">
    <citation type="submission" date="2016-01" db="EMBL/GenBank/DDBJ databases">
        <title>The new phylogeny of the genus Mycobacterium.</title>
        <authorList>
            <person name="Tarcisio F."/>
            <person name="Conor M."/>
            <person name="Antonella G."/>
            <person name="Elisabetta G."/>
            <person name="Giulia F.S."/>
            <person name="Sara T."/>
            <person name="Anna F."/>
            <person name="Clotilde B."/>
            <person name="Roberto B."/>
            <person name="Veronica D.S."/>
            <person name="Fabio R."/>
            <person name="Monica P."/>
            <person name="Olivier J."/>
            <person name="Enrico T."/>
            <person name="Nicola S."/>
        </authorList>
    </citation>
    <scope>NUCLEOTIDE SEQUENCE [LARGE SCALE GENOMIC DNA]</scope>
    <source>
        <strain evidence="3 4">DSM 44153</strain>
    </source>
</reference>
<comment type="caution">
    <text evidence="3">The sequence shown here is derived from an EMBL/GenBank/DDBJ whole genome shotgun (WGS) entry which is preliminary data.</text>
</comment>
<dbReference type="GO" id="GO:0003700">
    <property type="term" value="F:DNA-binding transcription factor activity"/>
    <property type="evidence" value="ECO:0007669"/>
    <property type="project" value="InterPro"/>
</dbReference>
<dbReference type="STRING" id="1798.AWC30_07555"/>
<dbReference type="GO" id="GO:0003677">
    <property type="term" value="F:DNA binding"/>
    <property type="evidence" value="ECO:0007669"/>
    <property type="project" value="UniProtKB-KW"/>
</dbReference>
<evidence type="ECO:0000313" key="4">
    <source>
        <dbReference type="Proteomes" id="UP000193090"/>
    </source>
</evidence>
<dbReference type="EMBL" id="LQPZ01000017">
    <property type="protein sequence ID" value="ORX05688.1"/>
    <property type="molecule type" value="Genomic_DNA"/>
</dbReference>
<evidence type="ECO:0000259" key="2">
    <source>
        <dbReference type="PROSITE" id="PS50937"/>
    </source>
</evidence>
<keyword evidence="1" id="KW-0238">DNA-binding</keyword>
<dbReference type="PROSITE" id="PS50937">
    <property type="entry name" value="HTH_MERR_2"/>
    <property type="match status" value="1"/>
</dbReference>
<dbReference type="InterPro" id="IPR000551">
    <property type="entry name" value="MerR-type_HTH_dom"/>
</dbReference>
<dbReference type="Gene3D" id="1.10.1660.10">
    <property type="match status" value="1"/>
</dbReference>
<dbReference type="Proteomes" id="UP000193090">
    <property type="component" value="Unassembled WGS sequence"/>
</dbReference>
<dbReference type="SUPFAM" id="SSF46955">
    <property type="entry name" value="Putative DNA-binding domain"/>
    <property type="match status" value="1"/>
</dbReference>
<organism evidence="3 4">
    <name type="scientific">Mycolicibacillus trivialis</name>
    <dbReference type="NCBI Taxonomy" id="1798"/>
    <lineage>
        <taxon>Bacteria</taxon>
        <taxon>Bacillati</taxon>
        <taxon>Actinomycetota</taxon>
        <taxon>Actinomycetes</taxon>
        <taxon>Mycobacteriales</taxon>
        <taxon>Mycobacteriaceae</taxon>
        <taxon>Mycolicibacillus</taxon>
    </lineage>
</organism>
<evidence type="ECO:0000313" key="3">
    <source>
        <dbReference type="EMBL" id="ORX05688.1"/>
    </source>
</evidence>
<dbReference type="InterPro" id="IPR009061">
    <property type="entry name" value="DNA-bd_dom_put_sf"/>
</dbReference>
<keyword evidence="4" id="KW-1185">Reference proteome</keyword>
<dbReference type="AlphaFoldDB" id="A0A1X2EKZ5"/>
<dbReference type="SMART" id="SM00422">
    <property type="entry name" value="HTH_MERR"/>
    <property type="match status" value="1"/>
</dbReference>
<dbReference type="OrthoDB" id="3830374at2"/>
<dbReference type="PANTHER" id="PTHR30204">
    <property type="entry name" value="REDOX-CYCLING DRUG-SENSING TRANSCRIPTIONAL ACTIVATOR SOXR"/>
    <property type="match status" value="1"/>
</dbReference>